<comment type="caution">
    <text evidence="1">The sequence shown here is derived from an EMBL/GenBank/DDBJ whole genome shotgun (WGS) entry which is preliminary data.</text>
</comment>
<evidence type="ECO:0000313" key="2">
    <source>
        <dbReference type="Proteomes" id="UP000805193"/>
    </source>
</evidence>
<protein>
    <submittedName>
        <fullName evidence="1">Uncharacterized protein</fullName>
    </submittedName>
</protein>
<dbReference type="EMBL" id="JABSTQ010010175">
    <property type="protein sequence ID" value="KAG0422837.1"/>
    <property type="molecule type" value="Genomic_DNA"/>
</dbReference>
<accession>A0AC60PPZ2</accession>
<reference evidence="1 2" key="1">
    <citation type="journal article" date="2020" name="Cell">
        <title>Large-Scale Comparative Analyses of Tick Genomes Elucidate Their Genetic Diversity and Vector Capacities.</title>
        <authorList>
            <consortium name="Tick Genome and Microbiome Consortium (TIGMIC)"/>
            <person name="Jia N."/>
            <person name="Wang J."/>
            <person name="Shi W."/>
            <person name="Du L."/>
            <person name="Sun Y."/>
            <person name="Zhan W."/>
            <person name="Jiang J.F."/>
            <person name="Wang Q."/>
            <person name="Zhang B."/>
            <person name="Ji P."/>
            <person name="Bell-Sakyi L."/>
            <person name="Cui X.M."/>
            <person name="Yuan T.T."/>
            <person name="Jiang B.G."/>
            <person name="Yang W.F."/>
            <person name="Lam T.T."/>
            <person name="Chang Q.C."/>
            <person name="Ding S.J."/>
            <person name="Wang X.J."/>
            <person name="Zhu J.G."/>
            <person name="Ruan X.D."/>
            <person name="Zhao L."/>
            <person name="Wei J.T."/>
            <person name="Ye R.Z."/>
            <person name="Que T.C."/>
            <person name="Du C.H."/>
            <person name="Zhou Y.H."/>
            <person name="Cheng J.X."/>
            <person name="Dai P.F."/>
            <person name="Guo W.B."/>
            <person name="Han X.H."/>
            <person name="Huang E.J."/>
            <person name="Li L.F."/>
            <person name="Wei W."/>
            <person name="Gao Y.C."/>
            <person name="Liu J.Z."/>
            <person name="Shao H.Z."/>
            <person name="Wang X."/>
            <person name="Wang C.C."/>
            <person name="Yang T.C."/>
            <person name="Huo Q.B."/>
            <person name="Li W."/>
            <person name="Chen H.Y."/>
            <person name="Chen S.E."/>
            <person name="Zhou L.G."/>
            <person name="Ni X.B."/>
            <person name="Tian J.H."/>
            <person name="Sheng Y."/>
            <person name="Liu T."/>
            <person name="Pan Y.S."/>
            <person name="Xia L.Y."/>
            <person name="Li J."/>
            <person name="Zhao F."/>
            <person name="Cao W.C."/>
        </authorList>
    </citation>
    <scope>NUCLEOTIDE SEQUENCE [LARGE SCALE GENOMIC DNA]</scope>
    <source>
        <strain evidence="1">Iper-2018</strain>
    </source>
</reference>
<dbReference type="Proteomes" id="UP000805193">
    <property type="component" value="Unassembled WGS sequence"/>
</dbReference>
<evidence type="ECO:0000313" key="1">
    <source>
        <dbReference type="EMBL" id="KAG0422837.1"/>
    </source>
</evidence>
<keyword evidence="2" id="KW-1185">Reference proteome</keyword>
<gene>
    <name evidence="1" type="ORF">HPB47_001359</name>
</gene>
<organism evidence="1 2">
    <name type="scientific">Ixodes persulcatus</name>
    <name type="common">Taiga tick</name>
    <dbReference type="NCBI Taxonomy" id="34615"/>
    <lineage>
        <taxon>Eukaryota</taxon>
        <taxon>Metazoa</taxon>
        <taxon>Ecdysozoa</taxon>
        <taxon>Arthropoda</taxon>
        <taxon>Chelicerata</taxon>
        <taxon>Arachnida</taxon>
        <taxon>Acari</taxon>
        <taxon>Parasitiformes</taxon>
        <taxon>Ixodida</taxon>
        <taxon>Ixodoidea</taxon>
        <taxon>Ixodidae</taxon>
        <taxon>Ixodinae</taxon>
        <taxon>Ixodes</taxon>
    </lineage>
</organism>
<proteinExistence type="predicted"/>
<sequence length="1029" mass="109666">MSHGDRQVYWGIRLDQDLLETIVSIYPEWFRDYQLNLMAEQTPRDRTTPSPPSVDEASLHQAMDRNKESLKVKLMLRRPITQLVEQGIMPSLKASPAFHEQRKNLERAKMGDYLKNKIQRRPDRQELIQQHILEDTTVDPSLQDKQRQLKKARLADGLNDRLSHRPGPLELVKGNILQTDASFAQAIKEGQIPFRRTCEGESRRHPPPSHFLIDEDSAGSDSLVPSPGRESNEQSQSSLPSMDLSESSSSSTLHEGSPGSASGASPRSSPPVAPAPPPAPLGGSALAAASLASLCASHQLQQQQQQQVVATTTAALVQPTLQPLLSAATAMTAAPTATVFLAGATATVAPPSTTAAQPQAGGGKAARKKSKSKAQPKTRTIKFHEYKGPPNAQKNHPAASNSAESSYELLLQQQQLFLQWQLEWQQKYPQILLPATQKPLAAPCEAVQAPVGHLGSPPPPLPPVAPSPPIAVAATVPEAPRQRSKLEDMKVSDLKAELKRRNLPVSGSKPQLIERLKPFSDFGFVALGSGLADQSPASVERTDASEGSPQSPSLSADLHDGKGCDEGSGALSTSNPPSVVLMEVDGAPDSVQQQGSPAESTNMADAELSAHEEDLLRLQQQRIQELQRELQRSQLQLQHQVPFSTSPLTSFTLTLTPSAQATVTPPATSLLNGPSVVPNGPASSSPSSASVKASLANFLQQQQQQNLAAALALNGDTNNNHIGAGSPADRGGSSARTVAYCQGKNPGRANNASRSAQCNNLSALLSPKASPNQFVLGRQPPDYDEATKQLNKARHAQPFAPTTVTHASSKPGRSRSVKSKDVDDVLEILIKNGELPPSAAQEPPTPTTPINGGDMGALLACTPPSFPTPPPSSEATTFGERTPPSLALSCDSETPPPSASLDFDFHLDIDDFEGMDLGMLAEGSKQPTRNSFPEPADLADPTLSMEIELSDWLDVMMPNASSSSSSAAPQNATGSATAAGTATNAAQHDPLLSTNAEVHDPFDLFPAGDPDFRTWDDFRTSWDSTDFIA</sequence>
<name>A0AC60PPZ2_IXOPE</name>